<reference evidence="1" key="2">
    <citation type="submission" date="2020-08" db="EMBL/GenBank/DDBJ databases">
        <authorList>
            <person name="Lai Q."/>
        </authorList>
    </citation>
    <scope>NUCLEOTIDE SEQUENCE</scope>
    <source>
        <strain evidence="1">S27-2</strain>
    </source>
</reference>
<evidence type="ECO:0000313" key="2">
    <source>
        <dbReference type="Proteomes" id="UP000601768"/>
    </source>
</evidence>
<dbReference type="EMBL" id="JACNEP010000006">
    <property type="protein sequence ID" value="MBC3765951.1"/>
    <property type="molecule type" value="Genomic_DNA"/>
</dbReference>
<reference evidence="1" key="1">
    <citation type="journal article" date="2018" name="Int. J. Syst. Evol. Microbiol.">
        <title>Neptunicella marina gen. nov., sp. nov., isolated from surface seawater.</title>
        <authorList>
            <person name="Liu X."/>
            <person name="Lai Q."/>
            <person name="Du Y."/>
            <person name="Zhang X."/>
            <person name="Liu Z."/>
            <person name="Sun F."/>
            <person name="Shao Z."/>
        </authorList>
    </citation>
    <scope>NUCLEOTIDE SEQUENCE</scope>
    <source>
        <strain evidence="1">S27-2</strain>
    </source>
</reference>
<accession>A0A8J6M4A3</accession>
<keyword evidence="2" id="KW-1185">Reference proteome</keyword>
<dbReference type="AlphaFoldDB" id="A0A8J6M4A3"/>
<dbReference type="RefSeq" id="WP_186506430.1">
    <property type="nucleotide sequence ID" value="NZ_JACNEP010000006.1"/>
</dbReference>
<dbReference type="Proteomes" id="UP000601768">
    <property type="component" value="Unassembled WGS sequence"/>
</dbReference>
<gene>
    <name evidence="1" type="ORF">H8B19_08680</name>
</gene>
<protein>
    <submittedName>
        <fullName evidence="1">Uncharacterized protein</fullName>
    </submittedName>
</protein>
<name>A0A8J6M4A3_9ALTE</name>
<organism evidence="1 2">
    <name type="scientific">Neptunicella marina</name>
    <dbReference type="NCBI Taxonomy" id="2125989"/>
    <lineage>
        <taxon>Bacteria</taxon>
        <taxon>Pseudomonadati</taxon>
        <taxon>Pseudomonadota</taxon>
        <taxon>Gammaproteobacteria</taxon>
        <taxon>Alteromonadales</taxon>
        <taxon>Alteromonadaceae</taxon>
        <taxon>Neptunicella</taxon>
    </lineage>
</organism>
<evidence type="ECO:0000313" key="1">
    <source>
        <dbReference type="EMBL" id="MBC3765951.1"/>
    </source>
</evidence>
<comment type="caution">
    <text evidence="1">The sequence shown here is derived from an EMBL/GenBank/DDBJ whole genome shotgun (WGS) entry which is preliminary data.</text>
</comment>
<proteinExistence type="predicted"/>
<sequence length="197" mass="22496">MKKIKLPATNTVAFTLTPKQLEVEDIPNQDGFQSFSIGDIGEDDWRILNIARENGSKILWSTVCLEKKMEDILIEYFMGSFEGSCNKRALFKNELLQASFIQLSAKKHLISKVSNQFYAFKGKDRDRLQGYLKSIIKWRNAFAHGSLTLHATNGVLLNYYSGSPKIEPLHDSFWNTVESVFTNCNEVLEKLEHVVKS</sequence>